<evidence type="ECO:0000313" key="2">
    <source>
        <dbReference type="Proteomes" id="UP000276133"/>
    </source>
</evidence>
<organism evidence="1 2">
    <name type="scientific">Brachionus plicatilis</name>
    <name type="common">Marine rotifer</name>
    <name type="synonym">Brachionus muelleri</name>
    <dbReference type="NCBI Taxonomy" id="10195"/>
    <lineage>
        <taxon>Eukaryota</taxon>
        <taxon>Metazoa</taxon>
        <taxon>Spiralia</taxon>
        <taxon>Gnathifera</taxon>
        <taxon>Rotifera</taxon>
        <taxon>Eurotatoria</taxon>
        <taxon>Monogononta</taxon>
        <taxon>Pseudotrocha</taxon>
        <taxon>Ploima</taxon>
        <taxon>Brachionidae</taxon>
        <taxon>Brachionus</taxon>
    </lineage>
</organism>
<protein>
    <submittedName>
        <fullName evidence="1">Uncharacterized protein</fullName>
    </submittedName>
</protein>
<sequence length="85" mass="9676">MLRCYLFTASHHFIYFSVQFLLNGWINAQVIQQVVNGCGSLVSTPAIKKSVIRPTMSLVLMPYLSFRTKNSFKIVCLSLLFLRSS</sequence>
<dbReference type="AlphaFoldDB" id="A0A3M7SV39"/>
<comment type="caution">
    <text evidence="1">The sequence shown here is derived from an EMBL/GenBank/DDBJ whole genome shotgun (WGS) entry which is preliminary data.</text>
</comment>
<accession>A0A3M7SV39</accession>
<name>A0A3M7SV39_BRAPC</name>
<evidence type="ECO:0000313" key="1">
    <source>
        <dbReference type="EMBL" id="RNA39684.1"/>
    </source>
</evidence>
<gene>
    <name evidence="1" type="ORF">BpHYR1_009047</name>
</gene>
<keyword evidence="2" id="KW-1185">Reference proteome</keyword>
<reference evidence="1 2" key="1">
    <citation type="journal article" date="2018" name="Sci. Rep.">
        <title>Genomic signatures of local adaptation to the degree of environmental predictability in rotifers.</title>
        <authorList>
            <person name="Franch-Gras L."/>
            <person name="Hahn C."/>
            <person name="Garcia-Roger E.M."/>
            <person name="Carmona M.J."/>
            <person name="Serra M."/>
            <person name="Gomez A."/>
        </authorList>
    </citation>
    <scope>NUCLEOTIDE SEQUENCE [LARGE SCALE GENOMIC DNA]</scope>
    <source>
        <strain evidence="1">HYR1</strain>
    </source>
</reference>
<proteinExistence type="predicted"/>
<dbReference type="EMBL" id="REGN01000717">
    <property type="protein sequence ID" value="RNA39684.1"/>
    <property type="molecule type" value="Genomic_DNA"/>
</dbReference>
<dbReference type="Proteomes" id="UP000276133">
    <property type="component" value="Unassembled WGS sequence"/>
</dbReference>